<dbReference type="PANTHER" id="PTHR43000">
    <property type="entry name" value="DTDP-D-GLUCOSE 4,6-DEHYDRATASE-RELATED"/>
    <property type="match status" value="1"/>
</dbReference>
<keyword evidence="5" id="KW-1185">Reference proteome</keyword>
<dbReference type="InterPro" id="IPR001509">
    <property type="entry name" value="Epimerase_deHydtase"/>
</dbReference>
<dbReference type="InterPro" id="IPR036291">
    <property type="entry name" value="NAD(P)-bd_dom_sf"/>
</dbReference>
<dbReference type="Pfam" id="PF01370">
    <property type="entry name" value="Epimerase"/>
    <property type="match status" value="1"/>
</dbReference>
<dbReference type="Gene3D" id="3.90.25.10">
    <property type="entry name" value="UDP-galactose 4-epimerase, domain 1"/>
    <property type="match status" value="1"/>
</dbReference>
<dbReference type="RefSeq" id="WP_207467412.1">
    <property type="nucleotide sequence ID" value="NZ_JAFNAW010000015.1"/>
</dbReference>
<dbReference type="Proteomes" id="UP001595557">
    <property type="component" value="Unassembled WGS sequence"/>
</dbReference>
<comment type="similarity">
    <text evidence="2">Belongs to the NAD(P)-dependent epimerase/dehydratase family.</text>
</comment>
<organism evidence="4 5">
    <name type="scientific">Paracoccus fontiphilus</name>
    <dbReference type="NCBI Taxonomy" id="1815556"/>
    <lineage>
        <taxon>Bacteria</taxon>
        <taxon>Pseudomonadati</taxon>
        <taxon>Pseudomonadota</taxon>
        <taxon>Alphaproteobacteria</taxon>
        <taxon>Rhodobacterales</taxon>
        <taxon>Paracoccaceae</taxon>
        <taxon>Paracoccus</taxon>
    </lineage>
</organism>
<dbReference type="GO" id="GO:0047733">
    <property type="term" value="F:CDP-glucose 4,6-dehydratase activity"/>
    <property type="evidence" value="ECO:0007669"/>
    <property type="project" value="UniProtKB-EC"/>
</dbReference>
<dbReference type="InterPro" id="IPR013445">
    <property type="entry name" value="CDP_4_6_deHydtase"/>
</dbReference>
<comment type="pathway">
    <text evidence="1">Bacterial outer membrane biogenesis; LPS O-antigen biosynthesis.</text>
</comment>
<sequence>MAELQRDAPADASHGGYLARDGKMQVRWVTSPGSRLQGKRILLTGHTGFKGGWLSLWLSRLGAEVRGVSLPPQEPSLFDGAGIGDLIDSRLADINDRAELERAVGDFRPQIIIHMAAQSLVRPSYADPVGTFLTNVMGTANVLDLGRRQPDLRGIVVVTSDKCYDNREWVWGYRETDPMGGKDPYSASKGAAELAAEAWSQSFFQEPGGPRIVRVRAGNVFGGGDWAEDRLIPDIMRGARSGQPTVIRNPGSVRPWQHVLEPLSGYLTLAEWLLEDPERVAGAWNFGPGNEATVDVATLIATLSLHWPGGLPYRIEPAPNGLPEAGLLRLDSTKAHVKLGWKPRLDLSSALSLTAEWYRADAEGQDMRAFTEAQIDAYVDRCGRELVFHPMNDGASA</sequence>
<dbReference type="EC" id="4.2.1.45" evidence="4"/>
<evidence type="ECO:0000256" key="2">
    <source>
        <dbReference type="ARBA" id="ARBA00007637"/>
    </source>
</evidence>
<protein>
    <submittedName>
        <fullName evidence="4">CDP-glucose 4,6-dehydratase</fullName>
        <ecNumber evidence="4">4.2.1.45</ecNumber>
    </submittedName>
</protein>
<keyword evidence="4" id="KW-0456">Lyase</keyword>
<gene>
    <name evidence="4" type="primary">rfbG</name>
    <name evidence="4" type="ORF">ACFOD7_12145</name>
</gene>
<proteinExistence type="inferred from homology"/>
<evidence type="ECO:0000256" key="1">
    <source>
        <dbReference type="ARBA" id="ARBA00005125"/>
    </source>
</evidence>
<dbReference type="EMBL" id="JBHRTE010000048">
    <property type="protein sequence ID" value="MFC3168799.1"/>
    <property type="molecule type" value="Genomic_DNA"/>
</dbReference>
<accession>A0ABV7IHG8</accession>
<comment type="caution">
    <text evidence="4">The sequence shown here is derived from an EMBL/GenBank/DDBJ whole genome shotgun (WGS) entry which is preliminary data.</text>
</comment>
<evidence type="ECO:0000313" key="5">
    <source>
        <dbReference type="Proteomes" id="UP001595557"/>
    </source>
</evidence>
<evidence type="ECO:0000259" key="3">
    <source>
        <dbReference type="Pfam" id="PF01370"/>
    </source>
</evidence>
<dbReference type="Gene3D" id="3.40.50.720">
    <property type="entry name" value="NAD(P)-binding Rossmann-like Domain"/>
    <property type="match status" value="1"/>
</dbReference>
<dbReference type="NCBIfam" id="TIGR02622">
    <property type="entry name" value="CDP_4_6_dhtase"/>
    <property type="match status" value="1"/>
</dbReference>
<evidence type="ECO:0000313" key="4">
    <source>
        <dbReference type="EMBL" id="MFC3168799.1"/>
    </source>
</evidence>
<feature type="domain" description="NAD-dependent epimerase/dehydratase" evidence="3">
    <location>
        <begin position="41"/>
        <end position="272"/>
    </location>
</feature>
<name>A0ABV7IHG8_9RHOB</name>
<reference evidence="5" key="1">
    <citation type="journal article" date="2019" name="Int. J. Syst. Evol. Microbiol.">
        <title>The Global Catalogue of Microorganisms (GCM) 10K type strain sequencing project: providing services to taxonomists for standard genome sequencing and annotation.</title>
        <authorList>
            <consortium name="The Broad Institute Genomics Platform"/>
            <consortium name="The Broad Institute Genome Sequencing Center for Infectious Disease"/>
            <person name="Wu L."/>
            <person name="Ma J."/>
        </authorList>
    </citation>
    <scope>NUCLEOTIDE SEQUENCE [LARGE SCALE GENOMIC DNA]</scope>
    <source>
        <strain evidence="5">KCTC 52239</strain>
    </source>
</reference>
<dbReference type="SUPFAM" id="SSF51735">
    <property type="entry name" value="NAD(P)-binding Rossmann-fold domains"/>
    <property type="match status" value="1"/>
</dbReference>